<evidence type="ECO:0000259" key="3">
    <source>
        <dbReference type="Pfam" id="PF13518"/>
    </source>
</evidence>
<dbReference type="GO" id="GO:0003677">
    <property type="term" value="F:DNA binding"/>
    <property type="evidence" value="ECO:0007669"/>
    <property type="project" value="InterPro"/>
</dbReference>
<dbReference type="PANTHER" id="PTHR23022:SF135">
    <property type="entry name" value="SI:DKEY-77F5.3"/>
    <property type="match status" value="1"/>
</dbReference>
<dbReference type="Pfam" id="PF13518">
    <property type="entry name" value="HTH_28"/>
    <property type="match status" value="1"/>
</dbReference>
<comment type="subcellular location">
    <subcellularLocation>
        <location evidence="1">Nucleus</location>
    </subcellularLocation>
</comment>
<dbReference type="SUPFAM" id="SSF46689">
    <property type="entry name" value="Homeodomain-like"/>
    <property type="match status" value="1"/>
</dbReference>
<dbReference type="Gene3D" id="1.10.10.10">
    <property type="entry name" value="Winged helix-like DNA-binding domain superfamily/Winged helix DNA-binding domain"/>
    <property type="match status" value="1"/>
</dbReference>
<organism evidence="4 5">
    <name type="scientific">Petrolisthes cinctipes</name>
    <name type="common">Flat porcelain crab</name>
    <dbReference type="NCBI Taxonomy" id="88211"/>
    <lineage>
        <taxon>Eukaryota</taxon>
        <taxon>Metazoa</taxon>
        <taxon>Ecdysozoa</taxon>
        <taxon>Arthropoda</taxon>
        <taxon>Crustacea</taxon>
        <taxon>Multicrustacea</taxon>
        <taxon>Malacostraca</taxon>
        <taxon>Eumalacostraca</taxon>
        <taxon>Eucarida</taxon>
        <taxon>Decapoda</taxon>
        <taxon>Pleocyemata</taxon>
        <taxon>Anomura</taxon>
        <taxon>Galatheoidea</taxon>
        <taxon>Porcellanidae</taxon>
        <taxon>Petrolisthes</taxon>
    </lineage>
</organism>
<dbReference type="GO" id="GO:0006313">
    <property type="term" value="P:DNA transposition"/>
    <property type="evidence" value="ECO:0007669"/>
    <property type="project" value="InterPro"/>
</dbReference>
<accession>A0AAE1GKX9</accession>
<dbReference type="Proteomes" id="UP001286313">
    <property type="component" value="Unassembled WGS sequence"/>
</dbReference>
<dbReference type="InterPro" id="IPR009057">
    <property type="entry name" value="Homeodomain-like_sf"/>
</dbReference>
<dbReference type="InterPro" id="IPR052338">
    <property type="entry name" value="Transposase_5"/>
</dbReference>
<dbReference type="Gene3D" id="3.30.420.10">
    <property type="entry name" value="Ribonuclease H-like superfamily/Ribonuclease H"/>
    <property type="match status" value="1"/>
</dbReference>
<dbReference type="PANTHER" id="PTHR23022">
    <property type="entry name" value="TRANSPOSABLE ELEMENT-RELATED"/>
    <property type="match status" value="1"/>
</dbReference>
<feature type="domain" description="Transposase Tc1-like" evidence="2">
    <location>
        <begin position="83"/>
        <end position="150"/>
    </location>
</feature>
<feature type="domain" description="Insertion element IS150 protein InsJ-like helix-turn-helix" evidence="3">
    <location>
        <begin position="25"/>
        <end position="75"/>
    </location>
</feature>
<evidence type="ECO:0000256" key="1">
    <source>
        <dbReference type="ARBA" id="ARBA00004123"/>
    </source>
</evidence>
<dbReference type="InterPro" id="IPR036397">
    <property type="entry name" value="RNaseH_sf"/>
</dbReference>
<dbReference type="InterPro" id="IPR055247">
    <property type="entry name" value="InsJ-like_HTH"/>
</dbReference>
<dbReference type="GO" id="GO:0005634">
    <property type="term" value="C:nucleus"/>
    <property type="evidence" value="ECO:0007669"/>
    <property type="project" value="UniProtKB-SubCell"/>
</dbReference>
<proteinExistence type="predicted"/>
<name>A0AAE1GKX9_PETCI</name>
<dbReference type="AlphaFoldDB" id="A0AAE1GKX9"/>
<dbReference type="InterPro" id="IPR002492">
    <property type="entry name" value="Transposase_Tc1-like"/>
</dbReference>
<dbReference type="GO" id="GO:0015074">
    <property type="term" value="P:DNA integration"/>
    <property type="evidence" value="ECO:0007669"/>
    <property type="project" value="InterPro"/>
</dbReference>
<gene>
    <name evidence="4" type="ORF">Pcinc_001347</name>
</gene>
<evidence type="ECO:0000313" key="4">
    <source>
        <dbReference type="EMBL" id="KAK3894899.1"/>
    </source>
</evidence>
<evidence type="ECO:0000259" key="2">
    <source>
        <dbReference type="Pfam" id="PF01498"/>
    </source>
</evidence>
<protein>
    <recommendedName>
        <fullName evidence="6">Transposase</fullName>
    </recommendedName>
</protein>
<reference evidence="4" key="1">
    <citation type="submission" date="2023-10" db="EMBL/GenBank/DDBJ databases">
        <title>Genome assemblies of two species of porcelain crab, Petrolisthes cinctipes and Petrolisthes manimaculis (Anomura: Porcellanidae).</title>
        <authorList>
            <person name="Angst P."/>
        </authorList>
    </citation>
    <scope>NUCLEOTIDE SEQUENCE</scope>
    <source>
        <strain evidence="4">PB745_01</strain>
        <tissue evidence="4">Gill</tissue>
    </source>
</reference>
<dbReference type="InterPro" id="IPR036388">
    <property type="entry name" value="WH-like_DNA-bd_sf"/>
</dbReference>
<evidence type="ECO:0000313" key="5">
    <source>
        <dbReference type="Proteomes" id="UP001286313"/>
    </source>
</evidence>
<evidence type="ECO:0008006" key="6">
    <source>
        <dbReference type="Google" id="ProtNLM"/>
    </source>
</evidence>
<comment type="caution">
    <text evidence="4">The sequence shown here is derived from an EMBL/GenBank/DDBJ whole genome shotgun (WGS) entry which is preliminary data.</text>
</comment>
<keyword evidence="5" id="KW-1185">Reference proteome</keyword>
<sequence>MEVRPRGRARPARTRADRPEVIMRRTLIVGYHAAGKGIREISQLMGISRATVRLWLRRYEAEGHVLTRPRPGRPRVTTNEDDERLRRAVERNPQMTAVTLTREAELPCHVVTTRRRLWEAGLRCHIPARKEMLTEANKQSRLRFAQTYVNVGADIWKSVIFSDEKCFSSVSAQGRQCWRLRDTRFSAINIAQRSRSGRVSVSVHGWMWWGGPGELVTIEGNLDSQQYINILETSFLPSVRAYAIPEPEPIYFVQDRSPIHTSRAVSNWFWALMVQEWEVEQKTKEAVERKTREVWEGIRRRVDLCSKLVESVPRRLQDVIEAEGGWTRY</sequence>
<dbReference type="EMBL" id="JAWQEG010000081">
    <property type="protein sequence ID" value="KAK3894899.1"/>
    <property type="molecule type" value="Genomic_DNA"/>
</dbReference>
<dbReference type="Pfam" id="PF01498">
    <property type="entry name" value="HTH_Tnp_Tc3_2"/>
    <property type="match status" value="1"/>
</dbReference>